<organism evidence="2">
    <name type="scientific">Alexandrium monilatum</name>
    <dbReference type="NCBI Taxonomy" id="311494"/>
    <lineage>
        <taxon>Eukaryota</taxon>
        <taxon>Sar</taxon>
        <taxon>Alveolata</taxon>
        <taxon>Dinophyceae</taxon>
        <taxon>Gonyaulacales</taxon>
        <taxon>Pyrocystaceae</taxon>
        <taxon>Alexandrium</taxon>
    </lineage>
</organism>
<dbReference type="AlphaFoldDB" id="A0A7S4UBS2"/>
<reference evidence="2" key="1">
    <citation type="submission" date="2021-01" db="EMBL/GenBank/DDBJ databases">
        <authorList>
            <person name="Corre E."/>
            <person name="Pelletier E."/>
            <person name="Niang G."/>
            <person name="Scheremetjew M."/>
            <person name="Finn R."/>
            <person name="Kale V."/>
            <person name="Holt S."/>
            <person name="Cochrane G."/>
            <person name="Meng A."/>
            <person name="Brown T."/>
            <person name="Cohen L."/>
        </authorList>
    </citation>
    <scope>NUCLEOTIDE SEQUENCE</scope>
    <source>
        <strain evidence="2">CCMP3105</strain>
    </source>
</reference>
<gene>
    <name evidence="2" type="ORF">AMON00008_LOCUS7821</name>
</gene>
<accession>A0A7S4UBS2</accession>
<proteinExistence type="predicted"/>
<dbReference type="EMBL" id="HBNR01012108">
    <property type="protein sequence ID" value="CAE4568202.1"/>
    <property type="molecule type" value="Transcribed_RNA"/>
</dbReference>
<evidence type="ECO:0000313" key="2">
    <source>
        <dbReference type="EMBL" id="CAE4568202.1"/>
    </source>
</evidence>
<name>A0A7S4UBS2_9DINO</name>
<protein>
    <submittedName>
        <fullName evidence="2">Uncharacterized protein</fullName>
    </submittedName>
</protein>
<sequence>MAQVATPIGLKPLECALRVSLIAHDPLLQSQSFPTTCHTLACFSMAHTPVMLGFLATILLACLTLAQALAPGTPAAMEVASSISTTADANSSMAVDWIEVLHVKEVAGLLPPGRLPSDVLSTDRTAAAVEELVDELPGAQAMASPARLSFAWRCCLDAAVILLVAIRLKPWDCKAAPVGVHTGGPQLPCRPKHNADRADAAAQRRGGRARGRDLLFAWDSFA</sequence>
<evidence type="ECO:0000256" key="1">
    <source>
        <dbReference type="SAM" id="MobiDB-lite"/>
    </source>
</evidence>
<feature type="region of interest" description="Disordered" evidence="1">
    <location>
        <begin position="182"/>
        <end position="206"/>
    </location>
</feature>